<dbReference type="eggNOG" id="ENOG502ZN71">
    <property type="taxonomic scope" value="Bacteria"/>
</dbReference>
<dbReference type="AlphaFoldDB" id="A3XQW0"/>
<feature type="chain" id="PRO_5002663883" evidence="1">
    <location>
        <begin position="23"/>
        <end position="296"/>
    </location>
</feature>
<protein>
    <submittedName>
        <fullName evidence="2">Uncharacterized protein</fullName>
    </submittedName>
</protein>
<evidence type="ECO:0000256" key="1">
    <source>
        <dbReference type="SAM" id="SignalP"/>
    </source>
</evidence>
<dbReference type="HOGENOM" id="CLU_085370_0_0_10"/>
<dbReference type="EMBL" id="AANC01000010">
    <property type="protein sequence ID" value="EAQ48126.1"/>
    <property type="molecule type" value="Genomic_DNA"/>
</dbReference>
<comment type="caution">
    <text evidence="2">The sequence shown here is derived from an EMBL/GenBank/DDBJ whole genome shotgun (WGS) entry which is preliminary data.</text>
</comment>
<dbReference type="STRING" id="398720.MED217_03880"/>
<sequence>MNTKHYIIVAFFALFSIVSVSAQELADYKYIVIPQKFEFQDEPGQYDLNALTRFLFIKYGFNAYMENEALPADLNASGCNTLYARADISGFLSTKALITLVNCRGKEVFVLPEGKSKIKEFKAGHQDAFRDAFEELEEEYGYTYSDEIVERAELIEEVETEEEEPKTLVEAVANKSTPKEEVVVSAIPKNSNVVIKEEVSTKIDSETEAKKAEAKSKVTSILTSADGSFSMRPTSNGFDVYEGQTKIGTATKTSAGSYLVNTNQFTGVGYFDGTEFTVEREIKGVSGLVKMIFTQK</sequence>
<evidence type="ECO:0000313" key="3">
    <source>
        <dbReference type="Proteomes" id="UP000001601"/>
    </source>
</evidence>
<feature type="signal peptide" evidence="1">
    <location>
        <begin position="1"/>
        <end position="22"/>
    </location>
</feature>
<keyword evidence="3" id="KW-1185">Reference proteome</keyword>
<proteinExistence type="predicted"/>
<evidence type="ECO:0000313" key="2">
    <source>
        <dbReference type="EMBL" id="EAQ48126.1"/>
    </source>
</evidence>
<reference evidence="2 3" key="1">
    <citation type="journal article" date="2007" name="Nature">
        <title>Light stimulates growth of proteorhodopsin-containing marine Flavobacteria.</title>
        <authorList>
            <person name="Gomez-Consarnau L."/>
            <person name="Gonzalez J.M."/>
            <person name="Coll-Llado M."/>
            <person name="Gourdon P."/>
            <person name="Pascher T."/>
            <person name="Neutze R."/>
            <person name="Pedros-Alio C."/>
            <person name="Pinhassi J."/>
        </authorList>
    </citation>
    <scope>NUCLEOTIDE SEQUENCE [LARGE SCALE GENOMIC DNA]</scope>
    <source>
        <strain evidence="2 3">MED217</strain>
    </source>
</reference>
<name>A3XQW0_LEEBM</name>
<dbReference type="RefSeq" id="WP_009779167.1">
    <property type="nucleotide sequence ID" value="NZ_CH672395.1"/>
</dbReference>
<gene>
    <name evidence="2" type="ORF">MED217_03880</name>
</gene>
<keyword evidence="1" id="KW-0732">Signal</keyword>
<accession>A3XQW0</accession>
<dbReference type="Proteomes" id="UP000001601">
    <property type="component" value="Unassembled WGS sequence"/>
</dbReference>
<dbReference type="OrthoDB" id="1274006at2"/>
<organism evidence="2 3">
    <name type="scientific">Leeuwenhoekiella blandensis (strain CECT 7118 / CCUG 51940 / KCTC 22103 / MED217)</name>
    <name type="common">Flavobacterium sp. (strain MED217)</name>
    <dbReference type="NCBI Taxonomy" id="398720"/>
    <lineage>
        <taxon>Bacteria</taxon>
        <taxon>Pseudomonadati</taxon>
        <taxon>Bacteroidota</taxon>
        <taxon>Flavobacteriia</taxon>
        <taxon>Flavobacteriales</taxon>
        <taxon>Flavobacteriaceae</taxon>
        <taxon>Leeuwenhoekiella</taxon>
    </lineage>
</organism>